<dbReference type="RefSeq" id="WP_074754011.1">
    <property type="nucleotide sequence ID" value="NZ_FOGJ01000002.1"/>
</dbReference>
<feature type="transmembrane region" description="Helical" evidence="2">
    <location>
        <begin position="457"/>
        <end position="490"/>
    </location>
</feature>
<accession>A0A1H9LM46</accession>
<evidence type="ECO:0000313" key="3">
    <source>
        <dbReference type="EMBL" id="SER12582.1"/>
    </source>
</evidence>
<evidence type="ECO:0000313" key="4">
    <source>
        <dbReference type="Proteomes" id="UP000182584"/>
    </source>
</evidence>
<gene>
    <name evidence="3" type="ORF">SAMN04487884_102120</name>
</gene>
<dbReference type="AlphaFoldDB" id="A0A1H9LM46"/>
<keyword evidence="2" id="KW-1133">Transmembrane helix</keyword>
<dbReference type="EMBL" id="FOGJ01000002">
    <property type="protein sequence ID" value="SER12582.1"/>
    <property type="molecule type" value="Genomic_DNA"/>
</dbReference>
<dbReference type="Proteomes" id="UP000182584">
    <property type="component" value="Unassembled WGS sequence"/>
</dbReference>
<sequence length="548" mass="62346">MGNVATIGIDSDAKSRIQNIDAVTSELKNKVDNLAQKVDSTNEALVALRREFEAFRIDQTKSNALNRATNELVRVRQELEQKFSNYSVVRDTMLGVLQATDLALVKKDTISRVSEELMLSTPEYWLAPCLVAVAAWIGNDRELAERAIKEAVKRNETKTALTMALICRRNQKQATCYEWLSVYFAHQDASNFSEDTLMYIDAYANGIFGEDEKHICDDYINKWMREVRGSSSNIDEEQAKLWSDYCLGFSHDTSEQFPELKESVLEYERIDAYIRRINSAEAIASNFNSIQNTPVDSDSLKTAIDKRLIGLIGRYDNKEDALRREEHYYELVKYFDGNEERAREQRDLEERMRREQMLNLVQQLTKTVISDKPVMPSMKKTAVAYLTDYIKNGYKTYITEKKADFPENITVSVDGWEGTTTDGNDQPRLVAEYTNEINTRREAELKAANTIMPKVKMGIGAVLAALGAIFGLVNQPLYFIVAVAGLYVILKGFQESKVLKNNLALINTKFDDQLVKGKEKIESTCDQWSKAKIVVADFENKPVDIFTA</sequence>
<name>A0A1H9LM46_BUTFI</name>
<dbReference type="OrthoDB" id="3948624at2"/>
<organism evidence="3 4">
    <name type="scientific">Butyrivibrio fibrisolvens</name>
    <dbReference type="NCBI Taxonomy" id="831"/>
    <lineage>
        <taxon>Bacteria</taxon>
        <taxon>Bacillati</taxon>
        <taxon>Bacillota</taxon>
        <taxon>Clostridia</taxon>
        <taxon>Lachnospirales</taxon>
        <taxon>Lachnospiraceae</taxon>
        <taxon>Butyrivibrio</taxon>
    </lineage>
</organism>
<evidence type="ECO:0000256" key="2">
    <source>
        <dbReference type="SAM" id="Phobius"/>
    </source>
</evidence>
<proteinExistence type="predicted"/>
<feature type="coiled-coil region" evidence="1">
    <location>
        <begin position="17"/>
        <end position="85"/>
    </location>
</feature>
<reference evidence="3 4" key="1">
    <citation type="submission" date="2016-10" db="EMBL/GenBank/DDBJ databases">
        <authorList>
            <person name="de Groot N.N."/>
        </authorList>
    </citation>
    <scope>NUCLEOTIDE SEQUENCE [LARGE SCALE GENOMIC DNA]</scope>
    <source>
        <strain evidence="3 4">AR40</strain>
    </source>
</reference>
<evidence type="ECO:0000256" key="1">
    <source>
        <dbReference type="SAM" id="Coils"/>
    </source>
</evidence>
<keyword evidence="2" id="KW-0812">Transmembrane</keyword>
<keyword evidence="1" id="KW-0175">Coiled coil</keyword>
<protein>
    <submittedName>
        <fullName evidence="3">Uncharacterized protein</fullName>
    </submittedName>
</protein>
<keyword evidence="2" id="KW-0472">Membrane</keyword>